<feature type="compositionally biased region" description="Polar residues" evidence="1">
    <location>
        <begin position="404"/>
        <end position="413"/>
    </location>
</feature>
<accession>A0AAV9P7L1</accession>
<feature type="compositionally biased region" description="Basic and acidic residues" evidence="1">
    <location>
        <begin position="455"/>
        <end position="466"/>
    </location>
</feature>
<proteinExistence type="predicted"/>
<sequence>MRGVPIFVGTPAQAFSMMAQPFYNDTWIYNSSAAFCNDLDRFPLMTGCLTQRGGLYDASSSSTSSSTMSVHDAGGDPTDLKNVIGQNVPYNTFVTDALSVGQTAFDPYPIGMPGLSLNQYLNNQAAMGLGPNSTLLNFLIDAGTIASRSFSWWWGETGATTSNQMDGQIVLGGYDAAKVHGVNYTQELAPPSQACHSGMVVTISDISLGFPNGTTSSITVPTSLTACLLPHYPLIAYFPQTPYYDNFEAYTGTRATGRGGGDGITFGGMLYEPDEVFQGDLMITLDNNFHITIPNYLLAVPPTSVTQDGSLFTNQSASEILLAPNVGSNSNDLAILGRHFFQAAYLTVDYDSGVFTISQAKATTDAALVSLDRSCLSPDESSNSISSNNPEPSSKNDEPPPDSAESSLNRSDPTLSPGAIAGVAIASVVTIALVAVAAVWCVRRRKRSNGQASEHLSKEDPADSPEHSAAFYEARQSTLQEMAGMADPGELDGKDEPLELSAENEMESRHWRSVRGVGSPRELA</sequence>
<dbReference type="InterPro" id="IPR033121">
    <property type="entry name" value="PEPTIDASE_A1"/>
</dbReference>
<dbReference type="Proteomes" id="UP001337655">
    <property type="component" value="Unassembled WGS sequence"/>
</dbReference>
<dbReference type="AlphaFoldDB" id="A0AAV9P7L1"/>
<dbReference type="Pfam" id="PF00026">
    <property type="entry name" value="Asp"/>
    <property type="match status" value="1"/>
</dbReference>
<comment type="caution">
    <text evidence="4">The sequence shown here is derived from an EMBL/GenBank/DDBJ whole genome shotgun (WGS) entry which is preliminary data.</text>
</comment>
<evidence type="ECO:0000256" key="2">
    <source>
        <dbReference type="SAM" id="Phobius"/>
    </source>
</evidence>
<evidence type="ECO:0000313" key="5">
    <source>
        <dbReference type="Proteomes" id="UP001337655"/>
    </source>
</evidence>
<dbReference type="PANTHER" id="PTHR16861:SF4">
    <property type="entry name" value="SH3 DOMAIN PROTEIN (AFU_ORTHOLOGUE AFUA_1G13610)"/>
    <property type="match status" value="1"/>
</dbReference>
<dbReference type="PANTHER" id="PTHR16861">
    <property type="entry name" value="GLYCOPROTEIN 38"/>
    <property type="match status" value="1"/>
</dbReference>
<protein>
    <recommendedName>
        <fullName evidence="3">Peptidase A1 domain-containing protein</fullName>
    </recommendedName>
</protein>
<evidence type="ECO:0000259" key="3">
    <source>
        <dbReference type="PROSITE" id="PS51767"/>
    </source>
</evidence>
<name>A0AAV9P7L1_9PEZI</name>
<dbReference type="EMBL" id="JAVRRT010000009">
    <property type="protein sequence ID" value="KAK5169028.1"/>
    <property type="molecule type" value="Genomic_DNA"/>
</dbReference>
<dbReference type="GeneID" id="89927677"/>
<keyword evidence="2" id="KW-1133">Transmembrane helix</keyword>
<feature type="compositionally biased region" description="Low complexity" evidence="1">
    <location>
        <begin position="378"/>
        <end position="393"/>
    </location>
</feature>
<dbReference type="SUPFAM" id="SSF50630">
    <property type="entry name" value="Acid proteases"/>
    <property type="match status" value="1"/>
</dbReference>
<reference evidence="4 5" key="1">
    <citation type="submission" date="2023-08" db="EMBL/GenBank/DDBJ databases">
        <title>Black Yeasts Isolated from many extreme environments.</title>
        <authorList>
            <person name="Coleine C."/>
            <person name="Stajich J.E."/>
            <person name="Selbmann L."/>
        </authorList>
    </citation>
    <scope>NUCLEOTIDE SEQUENCE [LARGE SCALE GENOMIC DNA]</scope>
    <source>
        <strain evidence="4 5">CCFEE 5935</strain>
    </source>
</reference>
<keyword evidence="2" id="KW-0812">Transmembrane</keyword>
<dbReference type="PROSITE" id="PS51767">
    <property type="entry name" value="PEPTIDASE_A1"/>
    <property type="match status" value="1"/>
</dbReference>
<feature type="transmembrane region" description="Helical" evidence="2">
    <location>
        <begin position="419"/>
        <end position="442"/>
    </location>
</feature>
<evidence type="ECO:0000313" key="4">
    <source>
        <dbReference type="EMBL" id="KAK5169028.1"/>
    </source>
</evidence>
<keyword evidence="5" id="KW-1185">Reference proteome</keyword>
<dbReference type="InterPro" id="IPR021109">
    <property type="entry name" value="Peptidase_aspartic_dom_sf"/>
</dbReference>
<feature type="region of interest" description="Disordered" evidence="1">
    <location>
        <begin position="378"/>
        <end position="413"/>
    </location>
</feature>
<dbReference type="Gene3D" id="2.40.70.10">
    <property type="entry name" value="Acid Proteases"/>
    <property type="match status" value="2"/>
</dbReference>
<feature type="region of interest" description="Disordered" evidence="1">
    <location>
        <begin position="448"/>
        <end position="524"/>
    </location>
</feature>
<keyword evidence="2" id="KW-0472">Membrane</keyword>
<feature type="domain" description="Peptidase A1" evidence="3">
    <location>
        <begin position="2"/>
        <end position="358"/>
    </location>
</feature>
<gene>
    <name evidence="4" type="ORF">LTR77_006337</name>
</gene>
<evidence type="ECO:0000256" key="1">
    <source>
        <dbReference type="SAM" id="MobiDB-lite"/>
    </source>
</evidence>
<dbReference type="RefSeq" id="XP_064658494.1">
    <property type="nucleotide sequence ID" value="XM_064803579.1"/>
</dbReference>
<organism evidence="4 5">
    <name type="scientific">Saxophila tyrrhenica</name>
    <dbReference type="NCBI Taxonomy" id="1690608"/>
    <lineage>
        <taxon>Eukaryota</taxon>
        <taxon>Fungi</taxon>
        <taxon>Dikarya</taxon>
        <taxon>Ascomycota</taxon>
        <taxon>Pezizomycotina</taxon>
        <taxon>Dothideomycetes</taxon>
        <taxon>Dothideomycetidae</taxon>
        <taxon>Mycosphaerellales</taxon>
        <taxon>Extremaceae</taxon>
        <taxon>Saxophila</taxon>
    </lineage>
</organism>